<keyword evidence="2" id="KW-1133">Transmembrane helix</keyword>
<reference evidence="3" key="1">
    <citation type="submission" date="2020-12" db="EMBL/GenBank/DDBJ databases">
        <title>The genome sequence of Inhella sp. 4Y17.</title>
        <authorList>
            <person name="Liu Y."/>
        </authorList>
    </citation>
    <scope>NUCLEOTIDE SEQUENCE</scope>
    <source>
        <strain evidence="3">4Y10</strain>
    </source>
</reference>
<keyword evidence="2" id="KW-0472">Membrane</keyword>
<accession>A0A931IW62</accession>
<dbReference type="RefSeq" id="WP_198099707.1">
    <property type="nucleotide sequence ID" value="NZ_JAEDAL010000001.1"/>
</dbReference>
<dbReference type="Proteomes" id="UP000620139">
    <property type="component" value="Unassembled WGS sequence"/>
</dbReference>
<sequence>MESLLSLLGSSWPLLIFLAFFVALVWRPGSRTLPGPRPPPGSLSGPEQTGSQTWQGHTQGIDWQAEVTWQPAEVDDGQANRRRTNAQSTRWSAPGLRPASGALLLMSLPDDCPPAAARGADSVLGAMAAPIARAAHKAFLHLAFGAERTAPLRLGPEHHVPLERDEFGCAFAAFADPPDLMGHLSPAARALLLKGHHGRPALLWDEEGLTLAWPHARVGPAQQQELAALVAYGASVVGLLTASRGGRLST</sequence>
<evidence type="ECO:0000313" key="4">
    <source>
        <dbReference type="Proteomes" id="UP000620139"/>
    </source>
</evidence>
<comment type="caution">
    <text evidence="3">The sequence shown here is derived from an EMBL/GenBank/DDBJ whole genome shotgun (WGS) entry which is preliminary data.</text>
</comment>
<feature type="transmembrane region" description="Helical" evidence="2">
    <location>
        <begin position="6"/>
        <end position="26"/>
    </location>
</feature>
<proteinExistence type="predicted"/>
<evidence type="ECO:0000256" key="2">
    <source>
        <dbReference type="SAM" id="Phobius"/>
    </source>
</evidence>
<feature type="compositionally biased region" description="Polar residues" evidence="1">
    <location>
        <begin position="47"/>
        <end position="56"/>
    </location>
</feature>
<keyword evidence="2" id="KW-0812">Transmembrane</keyword>
<dbReference type="AlphaFoldDB" id="A0A931IW62"/>
<name>A0A931IW62_9BURK</name>
<organism evidence="3 4">
    <name type="scientific">Inhella gelatinilytica</name>
    <dbReference type="NCBI Taxonomy" id="2795030"/>
    <lineage>
        <taxon>Bacteria</taxon>
        <taxon>Pseudomonadati</taxon>
        <taxon>Pseudomonadota</taxon>
        <taxon>Betaproteobacteria</taxon>
        <taxon>Burkholderiales</taxon>
        <taxon>Sphaerotilaceae</taxon>
        <taxon>Inhella</taxon>
    </lineage>
</organism>
<protein>
    <submittedName>
        <fullName evidence="3">Uncharacterized protein</fullName>
    </submittedName>
</protein>
<evidence type="ECO:0000256" key="1">
    <source>
        <dbReference type="SAM" id="MobiDB-lite"/>
    </source>
</evidence>
<evidence type="ECO:0000313" key="3">
    <source>
        <dbReference type="EMBL" id="MBH9552134.1"/>
    </source>
</evidence>
<keyword evidence="4" id="KW-1185">Reference proteome</keyword>
<feature type="region of interest" description="Disordered" evidence="1">
    <location>
        <begin position="33"/>
        <end position="56"/>
    </location>
</feature>
<gene>
    <name evidence="3" type="ORF">I7X43_04640</name>
</gene>
<feature type="region of interest" description="Disordered" evidence="1">
    <location>
        <begin position="73"/>
        <end position="92"/>
    </location>
</feature>
<dbReference type="EMBL" id="JAEDAL010000001">
    <property type="protein sequence ID" value="MBH9552134.1"/>
    <property type="molecule type" value="Genomic_DNA"/>
</dbReference>